<dbReference type="Gene3D" id="3.15.10.10">
    <property type="entry name" value="Bactericidal permeability-increasing protein, domain 1"/>
    <property type="match status" value="1"/>
</dbReference>
<dbReference type="OrthoDB" id="6188406at2"/>
<gene>
    <name evidence="1" type="ORF">Kalk_10060</name>
</gene>
<accession>A0A2K9LKG6</accession>
<dbReference type="Proteomes" id="UP000235116">
    <property type="component" value="Chromosome"/>
</dbReference>
<sequence length="769" mass="81614">MRNTGIIVMFCIVFIAGCSPVNIEEPKKNSVHPDVPAEFVISFTAEQAPDLTILLNGADVTGLFMVGDGVVAASGSSLASFTRSGTNVFEVTDPGSVAPARFIIDRVGPVVQILDVDTSDGLRVAGYLQDDIGASSLSINGSFAAVDQGAFDESIVEDIVNDSLSWVAFDAEDAYGQLSRTVFAHPRGTSQSAMLPNTLQASITDNGIQFLIDRVAEPYLTSSDLTGGLVGTVIASTDGSVGYANVTLTGLSFTPPAIVADPLASTSNARLATNVRMSRFTVSLRARAATHPVDLPWPIPDIPSVSITASGTGIADNPNFSVTAALSIANNRFNVSPSNASLSVSNYSVDFSGITSVFEPIFDLVEPLVRGFISDLIRDQLTARLPGIVEPLWANLPTGADIPILGKTFNVDTNPTALASPAGLNISMNLDTQIMAMEPVNVPRALGSIYSETSLPRLGNTTLSGSSYHAGVALPSSALNQALLAAYYSGLTHIAEAVPIGELSAISGLDQFVGPDDEIQFSIEPTSPAYVNLNDINGALLQLGMERFTALVQVRKPDAAAFVPLFSAQLSLSAPLDVGVGNDAVDVALDGIPEVTVYSTQVFNGLNIPGSLIETLVDVLVPRIIPTIGDSLASVPLPTFSGYSIALVERWLITPGLDQVVIAGNLVVPNSRVQAAFTEPYPEAIDIYVGEATRSHHDYIDMLPIDLLNPEVAENQTRYRVDDGEWSVWRMRDGFNVYRVFNGDHQLQICQRDISDMIERCDTHGISIN</sequence>
<proteinExistence type="predicted"/>
<dbReference type="EMBL" id="CP022684">
    <property type="protein sequence ID" value="AUM12740.1"/>
    <property type="molecule type" value="Genomic_DNA"/>
</dbReference>
<dbReference type="AlphaFoldDB" id="A0A2K9LKG6"/>
<keyword evidence="2" id="KW-1185">Reference proteome</keyword>
<reference evidence="2" key="1">
    <citation type="submission" date="2017-08" db="EMBL/GenBank/DDBJ databases">
        <title>Direct submision.</title>
        <authorList>
            <person name="Kim S.-J."/>
            <person name="Rhee S.-K."/>
        </authorList>
    </citation>
    <scope>NUCLEOTIDE SEQUENCE [LARGE SCALE GENOMIC DNA]</scope>
    <source>
        <strain evidence="2">GI5</strain>
    </source>
</reference>
<name>A0A2K9LKG6_9GAMM</name>
<dbReference type="PROSITE" id="PS51257">
    <property type="entry name" value="PROKAR_LIPOPROTEIN"/>
    <property type="match status" value="1"/>
</dbReference>
<evidence type="ECO:0000313" key="1">
    <source>
        <dbReference type="EMBL" id="AUM12740.1"/>
    </source>
</evidence>
<evidence type="ECO:0000313" key="2">
    <source>
        <dbReference type="Proteomes" id="UP000235116"/>
    </source>
</evidence>
<dbReference type="RefSeq" id="WP_101894123.1">
    <property type="nucleotide sequence ID" value="NZ_CP022684.1"/>
</dbReference>
<protein>
    <submittedName>
        <fullName evidence="1">Uncharacterized protein</fullName>
    </submittedName>
</protein>
<organism evidence="1 2">
    <name type="scientific">Ketobacter alkanivorans</name>
    <dbReference type="NCBI Taxonomy" id="1917421"/>
    <lineage>
        <taxon>Bacteria</taxon>
        <taxon>Pseudomonadati</taxon>
        <taxon>Pseudomonadota</taxon>
        <taxon>Gammaproteobacteria</taxon>
        <taxon>Pseudomonadales</taxon>
        <taxon>Ketobacteraceae</taxon>
        <taxon>Ketobacter</taxon>
    </lineage>
</organism>
<dbReference type="KEGG" id="kak:Kalk_10060"/>